<keyword evidence="7" id="KW-0274">FAD</keyword>
<keyword evidence="4 13" id="KW-0812">Transmembrane</keyword>
<dbReference type="InterPro" id="IPR017938">
    <property type="entry name" value="Riboflavin_synthase-like_b-brl"/>
</dbReference>
<dbReference type="RefSeq" id="WP_343874266.1">
    <property type="nucleotide sequence ID" value="NZ_BAAAIX010000026.1"/>
</dbReference>
<evidence type="ECO:0000256" key="4">
    <source>
        <dbReference type="ARBA" id="ARBA00022692"/>
    </source>
</evidence>
<evidence type="ECO:0000259" key="14">
    <source>
        <dbReference type="PROSITE" id="PS51384"/>
    </source>
</evidence>
<dbReference type="Pfam" id="PF01794">
    <property type="entry name" value="Ferric_reduct"/>
    <property type="match status" value="1"/>
</dbReference>
<dbReference type="Gene3D" id="3.40.50.80">
    <property type="entry name" value="Nucleotide-binding domain of ferredoxin-NADP reductase (FNR) module"/>
    <property type="match status" value="1"/>
</dbReference>
<evidence type="ECO:0000256" key="9">
    <source>
        <dbReference type="ARBA" id="ARBA00023002"/>
    </source>
</evidence>
<sequence>MTQKTLPLTALAFLATTLPTAIPAVGILNALAMTAGAAAYGCLAAAITISTRLPLVERLFGPLDRAYRTHKKLGMSAVGLIVAHVALTLLARDISPLRATAGATPVIPLAVMGAVGLVLLLVAAASALNARLPYHRFQKVHGPAAGAAFTVLSIHSVVAVTAGPVKAFAPAAWTIIFVLVGMAGLLQRVLSRRPRPGHVITAVEPRERAIEITWEQQQTHAPGQFVVVTLDVDGQRESHPFTLTNDAGSTSRSVLVRASGDWTQAAQRGVHVGDRVGIEGPFGRFHPGSSRGPEIWLAGGAGITPFLSVLRTRAAQHDDDHSLVHLVLAAASAQDAPCWQEIRHLASRLPWLTVQPAFSGEGARLTPEAIDALASNAPTNGHWYACGPESLVAAARAAWQRAGEEGSRFHAESYSWR</sequence>
<dbReference type="InterPro" id="IPR001433">
    <property type="entry name" value="OxRdtase_FAD/NAD-bd"/>
</dbReference>
<feature type="transmembrane region" description="Helical" evidence="13">
    <location>
        <begin position="167"/>
        <end position="186"/>
    </location>
</feature>
<dbReference type="SUPFAM" id="SSF63380">
    <property type="entry name" value="Riboflavin synthase domain-like"/>
    <property type="match status" value="1"/>
</dbReference>
<dbReference type="InterPro" id="IPR050415">
    <property type="entry name" value="MRET"/>
</dbReference>
<protein>
    <submittedName>
        <fullName evidence="15">Ferric reductase-like transmembrane domain-containing protein</fullName>
    </submittedName>
</protein>
<evidence type="ECO:0000256" key="1">
    <source>
        <dbReference type="ARBA" id="ARBA00001974"/>
    </source>
</evidence>
<dbReference type="Pfam" id="PF08022">
    <property type="entry name" value="FAD_binding_8"/>
    <property type="match status" value="1"/>
</dbReference>
<comment type="cofactor">
    <cofactor evidence="1">
        <name>FAD</name>
        <dbReference type="ChEBI" id="CHEBI:57692"/>
    </cofactor>
</comment>
<evidence type="ECO:0000256" key="8">
    <source>
        <dbReference type="ARBA" id="ARBA00022989"/>
    </source>
</evidence>
<evidence type="ECO:0000256" key="5">
    <source>
        <dbReference type="ARBA" id="ARBA00022714"/>
    </source>
</evidence>
<keyword evidence="8 13" id="KW-1133">Transmembrane helix</keyword>
<name>A0ABW4RZ98_9ACTN</name>
<dbReference type="Pfam" id="PF00175">
    <property type="entry name" value="NAD_binding_1"/>
    <property type="match status" value="1"/>
</dbReference>
<evidence type="ECO:0000256" key="2">
    <source>
        <dbReference type="ARBA" id="ARBA00004141"/>
    </source>
</evidence>
<evidence type="ECO:0000256" key="11">
    <source>
        <dbReference type="ARBA" id="ARBA00023014"/>
    </source>
</evidence>
<keyword evidence="3" id="KW-0285">Flavoprotein</keyword>
<feature type="transmembrane region" description="Helical" evidence="13">
    <location>
        <begin position="33"/>
        <end position="53"/>
    </location>
</feature>
<evidence type="ECO:0000256" key="10">
    <source>
        <dbReference type="ARBA" id="ARBA00023004"/>
    </source>
</evidence>
<organism evidence="15 16">
    <name type="scientific">Luteococcus peritonei</name>
    <dbReference type="NCBI Taxonomy" id="88874"/>
    <lineage>
        <taxon>Bacteria</taxon>
        <taxon>Bacillati</taxon>
        <taxon>Actinomycetota</taxon>
        <taxon>Actinomycetes</taxon>
        <taxon>Propionibacteriales</taxon>
        <taxon>Propionibacteriaceae</taxon>
        <taxon>Luteococcus</taxon>
    </lineage>
</organism>
<keyword evidence="12 13" id="KW-0472">Membrane</keyword>
<dbReference type="PANTHER" id="PTHR47354:SF8">
    <property type="entry name" value="1,2-PHENYLACETYL-COA EPOXIDASE, SUBUNIT E"/>
    <property type="match status" value="1"/>
</dbReference>
<evidence type="ECO:0000256" key="3">
    <source>
        <dbReference type="ARBA" id="ARBA00022630"/>
    </source>
</evidence>
<dbReference type="SUPFAM" id="SSF52343">
    <property type="entry name" value="Ferredoxin reductase-like, C-terminal NADP-linked domain"/>
    <property type="match status" value="1"/>
</dbReference>
<evidence type="ECO:0000313" key="15">
    <source>
        <dbReference type="EMBL" id="MFD1891049.1"/>
    </source>
</evidence>
<dbReference type="PRINTS" id="PR00410">
    <property type="entry name" value="PHEHYDRXLASE"/>
</dbReference>
<comment type="subcellular location">
    <subcellularLocation>
        <location evidence="2">Membrane</location>
        <topology evidence="2">Multi-pass membrane protein</topology>
    </subcellularLocation>
</comment>
<comment type="caution">
    <text evidence="15">The sequence shown here is derived from an EMBL/GenBank/DDBJ whole genome shotgun (WGS) entry which is preliminary data.</text>
</comment>
<keyword evidence="5" id="KW-0001">2Fe-2S</keyword>
<evidence type="ECO:0000256" key="6">
    <source>
        <dbReference type="ARBA" id="ARBA00022723"/>
    </source>
</evidence>
<accession>A0ABW4RZ98</accession>
<keyword evidence="10" id="KW-0408">Iron</keyword>
<feature type="domain" description="FAD-binding FR-type" evidence="14">
    <location>
        <begin position="147"/>
        <end position="288"/>
    </location>
</feature>
<dbReference type="InterPro" id="IPR039261">
    <property type="entry name" value="FNR_nucleotide-bd"/>
</dbReference>
<dbReference type="PROSITE" id="PS51384">
    <property type="entry name" value="FAD_FR"/>
    <property type="match status" value="1"/>
</dbReference>
<keyword evidence="16" id="KW-1185">Reference proteome</keyword>
<proteinExistence type="predicted"/>
<feature type="transmembrane region" description="Helical" evidence="13">
    <location>
        <begin position="106"/>
        <end position="128"/>
    </location>
</feature>
<dbReference type="Proteomes" id="UP001597326">
    <property type="component" value="Unassembled WGS sequence"/>
</dbReference>
<keyword evidence="11" id="KW-0411">Iron-sulfur</keyword>
<dbReference type="Gene3D" id="2.40.30.10">
    <property type="entry name" value="Translation factors"/>
    <property type="match status" value="1"/>
</dbReference>
<evidence type="ECO:0000256" key="7">
    <source>
        <dbReference type="ARBA" id="ARBA00022827"/>
    </source>
</evidence>
<reference evidence="16" key="1">
    <citation type="journal article" date="2019" name="Int. J. Syst. Evol. Microbiol.">
        <title>The Global Catalogue of Microorganisms (GCM) 10K type strain sequencing project: providing services to taxonomists for standard genome sequencing and annotation.</title>
        <authorList>
            <consortium name="The Broad Institute Genomics Platform"/>
            <consortium name="The Broad Institute Genome Sequencing Center for Infectious Disease"/>
            <person name="Wu L."/>
            <person name="Ma J."/>
        </authorList>
    </citation>
    <scope>NUCLEOTIDE SEQUENCE [LARGE SCALE GENOMIC DNA]</scope>
    <source>
        <strain evidence="16">CAIM 431</strain>
    </source>
</reference>
<keyword evidence="6" id="KW-0479">Metal-binding</keyword>
<feature type="transmembrane region" description="Helical" evidence="13">
    <location>
        <begin position="73"/>
        <end position="91"/>
    </location>
</feature>
<dbReference type="InterPro" id="IPR013130">
    <property type="entry name" value="Fe3_Rdtase_TM_dom"/>
</dbReference>
<dbReference type="InterPro" id="IPR017927">
    <property type="entry name" value="FAD-bd_FR_type"/>
</dbReference>
<evidence type="ECO:0000313" key="16">
    <source>
        <dbReference type="Proteomes" id="UP001597326"/>
    </source>
</evidence>
<evidence type="ECO:0000256" key="12">
    <source>
        <dbReference type="ARBA" id="ARBA00023136"/>
    </source>
</evidence>
<gene>
    <name evidence="15" type="ORF">ACFSCS_12790</name>
</gene>
<dbReference type="EMBL" id="JBHUFZ010000028">
    <property type="protein sequence ID" value="MFD1891049.1"/>
    <property type="molecule type" value="Genomic_DNA"/>
</dbReference>
<evidence type="ECO:0000256" key="13">
    <source>
        <dbReference type="SAM" id="Phobius"/>
    </source>
</evidence>
<keyword evidence="9" id="KW-0560">Oxidoreductase</keyword>
<dbReference type="PANTHER" id="PTHR47354">
    <property type="entry name" value="NADH OXIDOREDUCTASE HCR"/>
    <property type="match status" value="1"/>
</dbReference>
<dbReference type="InterPro" id="IPR013112">
    <property type="entry name" value="FAD-bd_8"/>
</dbReference>
<feature type="transmembrane region" description="Helical" evidence="13">
    <location>
        <begin position="140"/>
        <end position="161"/>
    </location>
</feature>